<feature type="transmembrane region" description="Helical" evidence="1">
    <location>
        <begin position="169"/>
        <end position="187"/>
    </location>
</feature>
<protein>
    <submittedName>
        <fullName evidence="3">Phosphatase PAP2 family protein</fullName>
    </submittedName>
</protein>
<dbReference type="InterPro" id="IPR036938">
    <property type="entry name" value="PAP2/HPO_sf"/>
</dbReference>
<dbReference type="Proteomes" id="UP001197247">
    <property type="component" value="Unassembled WGS sequence"/>
</dbReference>
<feature type="transmembrane region" description="Helical" evidence="1">
    <location>
        <begin position="98"/>
        <end position="120"/>
    </location>
</feature>
<evidence type="ECO:0000259" key="2">
    <source>
        <dbReference type="SMART" id="SM00014"/>
    </source>
</evidence>
<feature type="transmembrane region" description="Helical" evidence="1">
    <location>
        <begin position="208"/>
        <end position="226"/>
    </location>
</feature>
<dbReference type="RefSeq" id="WP_214155515.1">
    <property type="nucleotide sequence ID" value="NZ_JAHBAY010000003.1"/>
</dbReference>
<gene>
    <name evidence="3" type="ORF">KIH74_09925</name>
</gene>
<comment type="caution">
    <text evidence="3">The sequence shown here is derived from an EMBL/GenBank/DDBJ whole genome shotgun (WGS) entry which is preliminary data.</text>
</comment>
<keyword evidence="1" id="KW-0472">Membrane</keyword>
<sequence>MTRDDETGAITGGTAGVREAGHITSHDLTDDAPPEHEGRLVLAGLLLFLGTTLLGGFVLILVLVATVLPEVPEIDQDVSTGLHGYVLDRPLLGDVLTVIGHLTEPFVIRAVFLVLAVLLWRRGARRAVAWMAATLVIGGVLNPLIKLLVDRTRPDLPDPIYLASGSSFPSGHTTNAVMFAGIVLVLLEPSLRHHVRLPSDGRSVRGTGGRVALWLAALLFPVFVALDRLGLGVHYLTDVVGGYFFGLSVLMITLVAFSRSSTLQLWPRRQPAGPKN</sequence>
<dbReference type="InterPro" id="IPR000326">
    <property type="entry name" value="PAP2/HPO"/>
</dbReference>
<dbReference type="PANTHER" id="PTHR14969:SF13">
    <property type="entry name" value="AT30094P"/>
    <property type="match status" value="1"/>
</dbReference>
<organism evidence="3 4">
    <name type="scientific">Kineosporia corallincola</name>
    <dbReference type="NCBI Taxonomy" id="2835133"/>
    <lineage>
        <taxon>Bacteria</taxon>
        <taxon>Bacillati</taxon>
        <taxon>Actinomycetota</taxon>
        <taxon>Actinomycetes</taxon>
        <taxon>Kineosporiales</taxon>
        <taxon>Kineosporiaceae</taxon>
        <taxon>Kineosporia</taxon>
    </lineage>
</organism>
<accession>A0ABS5TEF8</accession>
<feature type="domain" description="Phosphatidic acid phosphatase type 2/haloperoxidase" evidence="2">
    <location>
        <begin position="124"/>
        <end position="254"/>
    </location>
</feature>
<dbReference type="CDD" id="cd03392">
    <property type="entry name" value="PAP2_like_2"/>
    <property type="match status" value="1"/>
</dbReference>
<name>A0ABS5TEF8_9ACTN</name>
<dbReference type="PANTHER" id="PTHR14969">
    <property type="entry name" value="SPHINGOSINE-1-PHOSPHATE PHOSPHOHYDROLASE"/>
    <property type="match status" value="1"/>
</dbReference>
<proteinExistence type="predicted"/>
<feature type="transmembrane region" description="Helical" evidence="1">
    <location>
        <begin position="232"/>
        <end position="257"/>
    </location>
</feature>
<dbReference type="SUPFAM" id="SSF48317">
    <property type="entry name" value="Acid phosphatase/Vanadium-dependent haloperoxidase"/>
    <property type="match status" value="1"/>
</dbReference>
<dbReference type="EMBL" id="JAHBAY010000003">
    <property type="protein sequence ID" value="MBT0769238.1"/>
    <property type="molecule type" value="Genomic_DNA"/>
</dbReference>
<dbReference type="SMART" id="SM00014">
    <property type="entry name" value="acidPPc"/>
    <property type="match status" value="1"/>
</dbReference>
<evidence type="ECO:0000256" key="1">
    <source>
        <dbReference type="SAM" id="Phobius"/>
    </source>
</evidence>
<keyword evidence="1" id="KW-1133">Transmembrane helix</keyword>
<keyword evidence="1" id="KW-0812">Transmembrane</keyword>
<feature type="transmembrane region" description="Helical" evidence="1">
    <location>
        <begin position="40"/>
        <end position="68"/>
    </location>
</feature>
<dbReference type="Gene3D" id="1.20.144.10">
    <property type="entry name" value="Phosphatidic acid phosphatase type 2/haloperoxidase"/>
    <property type="match status" value="2"/>
</dbReference>
<keyword evidence="4" id="KW-1185">Reference proteome</keyword>
<evidence type="ECO:0000313" key="4">
    <source>
        <dbReference type="Proteomes" id="UP001197247"/>
    </source>
</evidence>
<evidence type="ECO:0000313" key="3">
    <source>
        <dbReference type="EMBL" id="MBT0769238.1"/>
    </source>
</evidence>
<feature type="transmembrane region" description="Helical" evidence="1">
    <location>
        <begin position="127"/>
        <end position="149"/>
    </location>
</feature>
<dbReference type="Pfam" id="PF01569">
    <property type="entry name" value="PAP2"/>
    <property type="match status" value="1"/>
</dbReference>
<reference evidence="3 4" key="1">
    <citation type="submission" date="2021-05" db="EMBL/GenBank/DDBJ databases">
        <title>Kineosporia and Streptomyces sp. nov. two new marine actinobacteria isolated from Coral.</title>
        <authorList>
            <person name="Buangrab K."/>
            <person name="Sutthacheep M."/>
            <person name="Yeemin T."/>
            <person name="Harunari E."/>
            <person name="Igarashi Y."/>
            <person name="Kanchanasin P."/>
            <person name="Tanasupawat S."/>
            <person name="Phongsopitanun W."/>
        </authorList>
    </citation>
    <scope>NUCLEOTIDE SEQUENCE [LARGE SCALE GENOMIC DNA]</scope>
    <source>
        <strain evidence="3 4">J2-2</strain>
    </source>
</reference>